<keyword evidence="1 2" id="KW-0238">DNA-binding</keyword>
<dbReference type="PRINTS" id="PR00455">
    <property type="entry name" value="HTHTETR"/>
</dbReference>
<dbReference type="SUPFAM" id="SSF46689">
    <property type="entry name" value="Homeodomain-like"/>
    <property type="match status" value="1"/>
</dbReference>
<protein>
    <recommendedName>
        <fullName evidence="3">HTH tetR-type domain-containing protein</fullName>
    </recommendedName>
</protein>
<evidence type="ECO:0000259" key="3">
    <source>
        <dbReference type="PROSITE" id="PS50977"/>
    </source>
</evidence>
<evidence type="ECO:0000256" key="1">
    <source>
        <dbReference type="ARBA" id="ARBA00023125"/>
    </source>
</evidence>
<accession>A0AAC8UWD3</accession>
<dbReference type="AlphaFoldDB" id="A0AAC8UWD3"/>
<gene>
    <name evidence="4" type="ORF">ABN16_06370</name>
</gene>
<dbReference type="Gene3D" id="1.10.357.10">
    <property type="entry name" value="Tetracycline Repressor, domain 2"/>
    <property type="match status" value="1"/>
</dbReference>
<dbReference type="PANTHER" id="PTHR30055:SF222">
    <property type="entry name" value="REGULATORY PROTEIN"/>
    <property type="match status" value="1"/>
</dbReference>
<dbReference type="InterPro" id="IPR009057">
    <property type="entry name" value="Homeodomain-like_sf"/>
</dbReference>
<dbReference type="KEGG" id="lko:ABN16_06370"/>
<proteinExistence type="predicted"/>
<dbReference type="GO" id="GO:0006355">
    <property type="term" value="P:regulation of DNA-templated transcription"/>
    <property type="evidence" value="ECO:0007669"/>
    <property type="project" value="UniProtKB-ARBA"/>
</dbReference>
<dbReference type="InterPro" id="IPR050109">
    <property type="entry name" value="HTH-type_TetR-like_transc_reg"/>
</dbReference>
<dbReference type="PROSITE" id="PS50977">
    <property type="entry name" value="HTH_TETR_2"/>
    <property type="match status" value="1"/>
</dbReference>
<sequence length="212" mass="24166">MATNQERKAQQRQRILEAAIKLFNRDGFKETHITTVAKEAGVSQVTLYKYFDSKLALGQQVVIEMILQGYASFQKLIDDDSVPFQDIVKAMMANKVKLSDAIHPDFYQFVIDEMRGVYGSSVVKQTYDDGEKKFWDSVVVRGRAAGMINPNISDEALLLYLHMYVTYFSTADIPPKKYQRLIDQLMHLFFYGFAGGPVPSPESQPTDQEDEK</sequence>
<dbReference type="GO" id="GO:0003677">
    <property type="term" value="F:DNA binding"/>
    <property type="evidence" value="ECO:0007669"/>
    <property type="project" value="UniProtKB-UniRule"/>
</dbReference>
<dbReference type="EMBL" id="CP012033">
    <property type="protein sequence ID" value="AKP64654.1"/>
    <property type="molecule type" value="Genomic_DNA"/>
</dbReference>
<dbReference type="RefSeq" id="WP_048734002.1">
    <property type="nucleotide sequence ID" value="NZ_CP012033.1"/>
</dbReference>
<reference evidence="4 5" key="1">
    <citation type="submission" date="2015-07" db="EMBL/GenBank/DDBJ databases">
        <title>Lactobacillus korensis/26-25/ whole genome sequencing.</title>
        <authorList>
            <person name="Kim M.K."/>
            <person name="Im W.-T."/>
            <person name="Srinivasan S."/>
            <person name="Lee J.-J."/>
        </authorList>
    </citation>
    <scope>NUCLEOTIDE SEQUENCE [LARGE SCALE GENOMIC DNA]</scope>
    <source>
        <strain evidence="4 5">26-25</strain>
    </source>
</reference>
<dbReference type="InterPro" id="IPR001647">
    <property type="entry name" value="HTH_TetR"/>
</dbReference>
<feature type="DNA-binding region" description="H-T-H motif" evidence="2">
    <location>
        <begin position="32"/>
        <end position="51"/>
    </location>
</feature>
<keyword evidence="5" id="KW-1185">Reference proteome</keyword>
<dbReference type="Pfam" id="PF00440">
    <property type="entry name" value="TetR_N"/>
    <property type="match status" value="1"/>
</dbReference>
<evidence type="ECO:0000313" key="4">
    <source>
        <dbReference type="EMBL" id="AKP64654.1"/>
    </source>
</evidence>
<evidence type="ECO:0000256" key="2">
    <source>
        <dbReference type="PROSITE-ProRule" id="PRU00335"/>
    </source>
</evidence>
<feature type="domain" description="HTH tetR-type" evidence="3">
    <location>
        <begin position="9"/>
        <end position="69"/>
    </location>
</feature>
<dbReference type="PANTHER" id="PTHR30055">
    <property type="entry name" value="HTH-TYPE TRANSCRIPTIONAL REGULATOR RUTR"/>
    <property type="match status" value="1"/>
</dbReference>
<organism evidence="4 5">
    <name type="scientific">Levilactobacillus koreensis</name>
    <dbReference type="NCBI Taxonomy" id="637971"/>
    <lineage>
        <taxon>Bacteria</taxon>
        <taxon>Bacillati</taxon>
        <taxon>Bacillota</taxon>
        <taxon>Bacilli</taxon>
        <taxon>Lactobacillales</taxon>
        <taxon>Lactobacillaceae</taxon>
        <taxon>Levilactobacillus</taxon>
    </lineage>
</organism>
<name>A0AAC8UWD3_9LACO</name>
<evidence type="ECO:0000313" key="5">
    <source>
        <dbReference type="Proteomes" id="UP000036000"/>
    </source>
</evidence>
<dbReference type="Proteomes" id="UP000036000">
    <property type="component" value="Chromosome"/>
</dbReference>